<feature type="region of interest" description="Disordered" evidence="1">
    <location>
        <begin position="374"/>
        <end position="412"/>
    </location>
</feature>
<evidence type="ECO:0000256" key="1">
    <source>
        <dbReference type="SAM" id="MobiDB-lite"/>
    </source>
</evidence>
<feature type="compositionally biased region" description="Basic and acidic residues" evidence="1">
    <location>
        <begin position="374"/>
        <end position="383"/>
    </location>
</feature>
<proteinExistence type="predicted"/>
<evidence type="ECO:0000313" key="2">
    <source>
        <dbReference type="EMBL" id="KAF2650115.1"/>
    </source>
</evidence>
<dbReference type="Proteomes" id="UP000799324">
    <property type="component" value="Unassembled WGS sequence"/>
</dbReference>
<evidence type="ECO:0000313" key="3">
    <source>
        <dbReference type="Proteomes" id="UP000799324"/>
    </source>
</evidence>
<organism evidence="2 3">
    <name type="scientific">Lophiostoma macrostomum CBS 122681</name>
    <dbReference type="NCBI Taxonomy" id="1314788"/>
    <lineage>
        <taxon>Eukaryota</taxon>
        <taxon>Fungi</taxon>
        <taxon>Dikarya</taxon>
        <taxon>Ascomycota</taxon>
        <taxon>Pezizomycotina</taxon>
        <taxon>Dothideomycetes</taxon>
        <taxon>Pleosporomycetidae</taxon>
        <taxon>Pleosporales</taxon>
        <taxon>Lophiostomataceae</taxon>
        <taxon>Lophiostoma</taxon>
    </lineage>
</organism>
<sequence>MRNAFLQARRAIAPFSTLRCISPAIAGTGIRARRYRHAKSALQEPSSSSDVITEEEYYRLKALRSEYTRTAWKHSDELLEMADKMVKYNQSIHKLYDFQRIPDHMFFMHTLSYILMKGPTAYFRRLGFNVFSTTTRLRQDHLTLKRLHNIKDCRTISESLSTVKLVQYRSGQFHREGMIEDGNIGLLIDEQLDFPLRPIPTHLKTQMMMFVERSKVFARSRNAALRILTKHAMRKLWDDTHDVTAVIATSLINILVYDHSLMLLCRAVNRGIRTQSRFYQDRLRSRKRVILQHLAQLEKIKGALNNFWQRQYLPLLARRLDLCSQPQLEQRELLERRYYHRVWRLEHEFEKREDAIKEEIALIRRDRNDAKGERLWREKQDRNRRVKVSQKQEKPRDLKQANDRKSKEKRHD</sequence>
<protein>
    <submittedName>
        <fullName evidence="2">Uncharacterized protein</fullName>
    </submittedName>
</protein>
<gene>
    <name evidence="2" type="ORF">K491DRAFT_721076</name>
</gene>
<name>A0A6A6SQJ5_9PLEO</name>
<dbReference type="AlphaFoldDB" id="A0A6A6SQJ5"/>
<feature type="compositionally biased region" description="Basic and acidic residues" evidence="1">
    <location>
        <begin position="390"/>
        <end position="412"/>
    </location>
</feature>
<reference evidence="2" key="1">
    <citation type="journal article" date="2020" name="Stud. Mycol.">
        <title>101 Dothideomycetes genomes: a test case for predicting lifestyles and emergence of pathogens.</title>
        <authorList>
            <person name="Haridas S."/>
            <person name="Albert R."/>
            <person name="Binder M."/>
            <person name="Bloem J."/>
            <person name="Labutti K."/>
            <person name="Salamov A."/>
            <person name="Andreopoulos B."/>
            <person name="Baker S."/>
            <person name="Barry K."/>
            <person name="Bills G."/>
            <person name="Bluhm B."/>
            <person name="Cannon C."/>
            <person name="Castanera R."/>
            <person name="Culley D."/>
            <person name="Daum C."/>
            <person name="Ezra D."/>
            <person name="Gonzalez J."/>
            <person name="Henrissat B."/>
            <person name="Kuo A."/>
            <person name="Liang C."/>
            <person name="Lipzen A."/>
            <person name="Lutzoni F."/>
            <person name="Magnuson J."/>
            <person name="Mondo S."/>
            <person name="Nolan M."/>
            <person name="Ohm R."/>
            <person name="Pangilinan J."/>
            <person name="Park H.-J."/>
            <person name="Ramirez L."/>
            <person name="Alfaro M."/>
            <person name="Sun H."/>
            <person name="Tritt A."/>
            <person name="Yoshinaga Y."/>
            <person name="Zwiers L.-H."/>
            <person name="Turgeon B."/>
            <person name="Goodwin S."/>
            <person name="Spatafora J."/>
            <person name="Crous P."/>
            <person name="Grigoriev I."/>
        </authorList>
    </citation>
    <scope>NUCLEOTIDE SEQUENCE</scope>
    <source>
        <strain evidence="2">CBS 122681</strain>
    </source>
</reference>
<accession>A0A6A6SQJ5</accession>
<keyword evidence="3" id="KW-1185">Reference proteome</keyword>
<dbReference type="EMBL" id="MU004467">
    <property type="protein sequence ID" value="KAF2650115.1"/>
    <property type="molecule type" value="Genomic_DNA"/>
</dbReference>